<dbReference type="EMBL" id="MT613935">
    <property type="protein sequence ID" value="QMP19179.1"/>
    <property type="molecule type" value="Genomic_DNA"/>
</dbReference>
<dbReference type="InterPro" id="IPR011083">
    <property type="entry name" value="Phage_tail_collar_dom"/>
</dbReference>
<dbReference type="PANTHER" id="PTHR35191">
    <property type="entry name" value="PROPHAGE SIDE TAIL FIBER PROTEIN HOMOLOG STFQ-RELATED"/>
    <property type="match status" value="1"/>
</dbReference>
<feature type="domain" description="Phage tail fibre protein N-terminal" evidence="4">
    <location>
        <begin position="2"/>
        <end position="148"/>
    </location>
</feature>
<reference evidence="5 6" key="1">
    <citation type="submission" date="2020-06" db="EMBL/GenBank/DDBJ databases">
        <authorList>
            <person name="Persinger R.D."/>
            <person name="Temple L."/>
        </authorList>
    </citation>
    <scope>NUCLEOTIDE SEQUENCE [LARGE SCALE GENOMIC DNA]</scope>
</reference>
<keyword evidence="2" id="KW-1160">Virus entry into host cell</keyword>
<dbReference type="PANTHER" id="PTHR35191:SF1">
    <property type="entry name" value="PROPHAGE SIDE TAIL FIBER PROTEIN HOMOLOG STFQ-RELATED"/>
    <property type="match status" value="1"/>
</dbReference>
<dbReference type="SUPFAM" id="SSF88874">
    <property type="entry name" value="Receptor-binding domain of short tail fibre protein gp12"/>
    <property type="match status" value="1"/>
</dbReference>
<proteinExistence type="predicted"/>
<dbReference type="Gene3D" id="3.90.1340.10">
    <property type="entry name" value="Phage tail collar domain"/>
    <property type="match status" value="1"/>
</dbReference>
<name>A0A7D7ENG5_9CAUD</name>
<dbReference type="GeneID" id="63642556"/>
<evidence type="ECO:0000259" key="3">
    <source>
        <dbReference type="Pfam" id="PF07484"/>
    </source>
</evidence>
<feature type="domain" description="Phage tail collar" evidence="3">
    <location>
        <begin position="313"/>
        <end position="370"/>
    </location>
</feature>
<evidence type="ECO:0000256" key="2">
    <source>
        <dbReference type="ARBA" id="ARBA00022804"/>
    </source>
</evidence>
<keyword evidence="2" id="KW-1161">Viral attachment to host cell</keyword>
<sequence>MAFFTILTSIGQAKIANAVALGQQIQVTEMALGDGNGNPTTPSQSQTGLVRQVYRAQLNQLSTDPANPNYVIAELVVPSDVGGWTVREVGLYDVDGQLLAVGNFPETYKPQLSEGATRDLVVRVIIEVSNASVVQLKIDPSIVLASRQWVVSQFLLRSKVAGGLAGQVLAKNSNTDEDFKWVNPNAAVDVIVDVKPERQTLASGQTVVNFATIQANGIAVYIEGVRLIETVDYNVTGAAQITLAESHPAGSIIHAYQNDALDGIAGASTTVRGLVELATLDELTAGTDTGRVPAVDVLAQYIKNIGAILTPAGAVQAFARSTPPLGWLRCNGAAVNRTTYNALFAAIGTTFGAGDGSTTFNLPDLRGEFIRGLDDGRGVDSGRLLGSNQGHALQQHNHYLPTSSAEAGNTWTIPDSAWQKGGANANPASGEIAVTFDNNGSIGTFATETRPRNVALLYCIKA</sequence>
<keyword evidence="1" id="KW-1230">Viral tail fiber protein</keyword>
<dbReference type="InterPro" id="IPR037053">
    <property type="entry name" value="Phage_tail_collar_dom_sf"/>
</dbReference>
<accession>A0A7D7ENG5</accession>
<dbReference type="InterPro" id="IPR022225">
    <property type="entry name" value="Phage_tail_fibre_N"/>
</dbReference>
<protein>
    <submittedName>
        <fullName evidence="5">Tail fiber</fullName>
    </submittedName>
</protein>
<dbReference type="Proteomes" id="UP000514744">
    <property type="component" value="Segment"/>
</dbReference>
<keyword evidence="1" id="KW-0946">Virion</keyword>
<dbReference type="Pfam" id="PF07484">
    <property type="entry name" value="Collar"/>
    <property type="match status" value="1"/>
</dbReference>
<dbReference type="GO" id="GO:0019062">
    <property type="term" value="P:virion attachment to host cell"/>
    <property type="evidence" value="ECO:0007669"/>
    <property type="project" value="UniProtKB-KW"/>
</dbReference>
<dbReference type="InterPro" id="IPR051934">
    <property type="entry name" value="Phage_Tail_Fiber_Structural"/>
</dbReference>
<dbReference type="Pfam" id="PF12571">
    <property type="entry name" value="Phage_tail_fib"/>
    <property type="match status" value="1"/>
</dbReference>
<keyword evidence="2" id="KW-0945">Host-virus interaction</keyword>
<evidence type="ECO:0000313" key="5">
    <source>
        <dbReference type="EMBL" id="QMP19179.1"/>
    </source>
</evidence>
<evidence type="ECO:0000259" key="4">
    <source>
        <dbReference type="Pfam" id="PF12571"/>
    </source>
</evidence>
<evidence type="ECO:0000313" key="6">
    <source>
        <dbReference type="Proteomes" id="UP000514744"/>
    </source>
</evidence>
<organism evidence="5 6">
    <name type="scientific">Pseudomonas phage Persinger</name>
    <dbReference type="NCBI Taxonomy" id="2749430"/>
    <lineage>
        <taxon>Viruses</taxon>
        <taxon>Duplodnaviria</taxon>
        <taxon>Heunggongvirae</taxon>
        <taxon>Uroviricota</taxon>
        <taxon>Caudoviricetes</taxon>
        <taxon>Harrisonburgvirus</taxon>
        <taxon>Harrisonburgvirus persinger</taxon>
    </lineage>
</organism>
<evidence type="ECO:0000256" key="1">
    <source>
        <dbReference type="ARBA" id="ARBA00022672"/>
    </source>
</evidence>
<keyword evidence="1" id="KW-1227">Viral tail protein</keyword>
<keyword evidence="6" id="KW-1185">Reference proteome</keyword>
<dbReference type="KEGG" id="vg:63642556"/>
<dbReference type="GO" id="GO:0098024">
    <property type="term" value="C:virus tail, fiber"/>
    <property type="evidence" value="ECO:0007669"/>
    <property type="project" value="UniProtKB-KW"/>
</dbReference>
<dbReference type="RefSeq" id="YP_010038084.1">
    <property type="nucleotide sequence ID" value="NC_054149.1"/>
</dbReference>